<dbReference type="AlphaFoldDB" id="A0AAD8NE20"/>
<feature type="chain" id="PRO_5042149589" description="Verticillium wilt resistance-like protein" evidence="12">
    <location>
        <begin position="30"/>
        <end position="996"/>
    </location>
</feature>
<dbReference type="PRINTS" id="PR00019">
    <property type="entry name" value="LEURICHRPT"/>
</dbReference>
<keyword evidence="8 11" id="KW-1133">Transmembrane helix</keyword>
<dbReference type="Gene3D" id="3.80.10.10">
    <property type="entry name" value="Ribonuclease Inhibitor"/>
    <property type="match status" value="5"/>
</dbReference>
<evidence type="ECO:0000256" key="6">
    <source>
        <dbReference type="ARBA" id="ARBA00022729"/>
    </source>
</evidence>
<dbReference type="PANTHER" id="PTHR48061:SF51">
    <property type="entry name" value="RECEPTOR LIKE PROTEIN 30-LIKE"/>
    <property type="match status" value="1"/>
</dbReference>
<evidence type="ECO:0000313" key="15">
    <source>
        <dbReference type="EMBL" id="KAK1412425.1"/>
    </source>
</evidence>
<feature type="domain" description="Leucine-rich repeat-containing N-terminal plant-type" evidence="13">
    <location>
        <begin position="35"/>
        <end position="75"/>
    </location>
</feature>
<sequence length="996" mass="110185">MTTQLCFRSFFLIPFYLIFFGLDMSLVSGQCQVNEQSTLIQLKNNLQFDSSLSTKLVSWNPNTTDCCIWRGVNCNINGQVIGLDLSSETISSGIDDSSVLFNLKNLESLNLAANNFNSIKIPSRIGNLTSLLSLNLSNSGFSGQIPGEVSQLTRLEVLDLSKPFSYGKVLKLEKPNLANLVQNLTRLRSLYLDNVNLSAQNSDWCQSLSSSLFNLEVMSLSNCQLSGPLDDSLQKMKSLSVIRLDLNNLSALVPDFFANYTNLTVINLGSCNLLGTFPIKVFQLQKLQILNLADNEKLYGFLPDFPINGSLESLVLNDTSFFGGIPGSIGNLKNLSRIEFQNNNFSGGIPESIQKLTQLKYIDLSHNSLSGTIPSICFQDLENLVYVDLSFNGFEGSLPSSLFALQKLQLIQLSNNNFDGLFANFTDPSVSSLEVLNLGSNKLEGEIPRSIFELPKLSDLVLSFNKLNGTLRITDFENFTSLDISYNNLSVIVSDGITLVNHLPNCLSLSLASCNLLEFPNLRNQSMMIYLDLSNNQIEGKIPNWIWEVGSGSLSYMNLSCNRLTSIEEPYSFPFLFLLDLHSNHLSGMVPIPPPFSFYIDYSNNLFNSSLPESIGRSIMVANFFSVSNNLLTGVIPHSICYAVSLQVLDMSNNQLHGSIPDCLIELGSKLEVLNLGNNSLSGQIEGKFSSNCALNALDLHENSLEGEIPRSLVNCTTLGVLNLGNNMINDTYPCYLGNNTNLQVLVLRSNLLHGSMVCGEGQENKWSKLQILDISHNSFSGHVPTNLFSQWDAMKTKENRESNKQPSLTLIQSSDYLNYKDMVTVTGKGLEMELVKILTIFTSIDISNNQFSGEIPHTIGQLKALYIFNVSHNGFTGYIPPSLGNLSQLESLDMSSNKLSGEIPKALTYLSFLSTFNLSYNQLKGRIPTGSQFQTFENDSYLGNERLCGFPLSRGCTSSNHAPDSQESDNENDWRSIYYGFGFGAIISVLFSLWK</sequence>
<evidence type="ECO:0000256" key="4">
    <source>
        <dbReference type="ARBA" id="ARBA00022614"/>
    </source>
</evidence>
<keyword evidence="4" id="KW-0433">Leucine-rich repeat</keyword>
<dbReference type="GO" id="GO:0006952">
    <property type="term" value="P:defense response"/>
    <property type="evidence" value="ECO:0007669"/>
    <property type="project" value="UniProtKB-ARBA"/>
</dbReference>
<dbReference type="SMART" id="SM00369">
    <property type="entry name" value="LRR_TYP"/>
    <property type="match status" value="10"/>
</dbReference>
<dbReference type="Pfam" id="PF00560">
    <property type="entry name" value="LRR_1"/>
    <property type="match status" value="10"/>
</dbReference>
<keyword evidence="6 12" id="KW-0732">Signal</keyword>
<dbReference type="InterPro" id="IPR001611">
    <property type="entry name" value="Leu-rich_rpt"/>
</dbReference>
<evidence type="ECO:0000256" key="2">
    <source>
        <dbReference type="ARBA" id="ARBA00009592"/>
    </source>
</evidence>
<dbReference type="InterPro" id="IPR046956">
    <property type="entry name" value="RLP23-like"/>
</dbReference>
<proteinExistence type="inferred from homology"/>
<dbReference type="Pfam" id="PF13855">
    <property type="entry name" value="LRR_8"/>
    <property type="match status" value="1"/>
</dbReference>
<dbReference type="PANTHER" id="PTHR48061">
    <property type="entry name" value="LEUCINE-RICH REPEAT RECEPTOR PROTEIN KINASE EMS1-LIKE-RELATED"/>
    <property type="match status" value="1"/>
</dbReference>
<evidence type="ECO:0000256" key="12">
    <source>
        <dbReference type="SAM" id="SignalP"/>
    </source>
</evidence>
<evidence type="ECO:0000259" key="13">
    <source>
        <dbReference type="Pfam" id="PF08263"/>
    </source>
</evidence>
<keyword evidence="5 11" id="KW-0812">Transmembrane</keyword>
<evidence type="ECO:0000256" key="3">
    <source>
        <dbReference type="ARBA" id="ARBA00022475"/>
    </source>
</evidence>
<dbReference type="InterPro" id="IPR013210">
    <property type="entry name" value="LRR_N_plant-typ"/>
</dbReference>
<organism evidence="15 16">
    <name type="scientific">Tagetes erecta</name>
    <name type="common">African marigold</name>
    <dbReference type="NCBI Taxonomy" id="13708"/>
    <lineage>
        <taxon>Eukaryota</taxon>
        <taxon>Viridiplantae</taxon>
        <taxon>Streptophyta</taxon>
        <taxon>Embryophyta</taxon>
        <taxon>Tracheophyta</taxon>
        <taxon>Spermatophyta</taxon>
        <taxon>Magnoliopsida</taxon>
        <taxon>eudicotyledons</taxon>
        <taxon>Gunneridae</taxon>
        <taxon>Pentapetalae</taxon>
        <taxon>asterids</taxon>
        <taxon>campanulids</taxon>
        <taxon>Asterales</taxon>
        <taxon>Asteraceae</taxon>
        <taxon>Asteroideae</taxon>
        <taxon>Heliantheae alliance</taxon>
        <taxon>Tageteae</taxon>
        <taxon>Tagetes</taxon>
    </lineage>
</organism>
<dbReference type="InterPro" id="IPR056845">
    <property type="entry name" value="LRR_Zer-1"/>
</dbReference>
<name>A0AAD8NE20_TARER</name>
<dbReference type="Pfam" id="PF25013">
    <property type="entry name" value="LRR_Zer-1"/>
    <property type="match status" value="1"/>
</dbReference>
<dbReference type="SUPFAM" id="SSF52047">
    <property type="entry name" value="RNI-like"/>
    <property type="match status" value="1"/>
</dbReference>
<feature type="transmembrane region" description="Helical" evidence="11">
    <location>
        <begin position="977"/>
        <end position="995"/>
    </location>
</feature>
<gene>
    <name evidence="15" type="ORF">QVD17_33670</name>
</gene>
<dbReference type="EMBL" id="JAUHHV010000009">
    <property type="protein sequence ID" value="KAK1412425.1"/>
    <property type="molecule type" value="Genomic_DNA"/>
</dbReference>
<evidence type="ECO:0000256" key="1">
    <source>
        <dbReference type="ARBA" id="ARBA00004251"/>
    </source>
</evidence>
<dbReference type="GO" id="GO:0051707">
    <property type="term" value="P:response to other organism"/>
    <property type="evidence" value="ECO:0007669"/>
    <property type="project" value="UniProtKB-ARBA"/>
</dbReference>
<evidence type="ECO:0000256" key="11">
    <source>
        <dbReference type="SAM" id="Phobius"/>
    </source>
</evidence>
<keyword evidence="9 11" id="KW-0472">Membrane</keyword>
<comment type="caution">
    <text evidence="15">The sequence shown here is derived from an EMBL/GenBank/DDBJ whole genome shotgun (WGS) entry which is preliminary data.</text>
</comment>
<keyword evidence="3" id="KW-1003">Cell membrane</keyword>
<dbReference type="SUPFAM" id="SSF52058">
    <property type="entry name" value="L domain-like"/>
    <property type="match status" value="3"/>
</dbReference>
<reference evidence="15" key="1">
    <citation type="journal article" date="2023" name="bioRxiv">
        <title>Improved chromosome-level genome assembly for marigold (Tagetes erecta).</title>
        <authorList>
            <person name="Jiang F."/>
            <person name="Yuan L."/>
            <person name="Wang S."/>
            <person name="Wang H."/>
            <person name="Xu D."/>
            <person name="Wang A."/>
            <person name="Fan W."/>
        </authorList>
    </citation>
    <scope>NUCLEOTIDE SEQUENCE</scope>
    <source>
        <strain evidence="15">WSJ</strain>
        <tissue evidence="15">Leaf</tissue>
    </source>
</reference>
<evidence type="ECO:0000256" key="7">
    <source>
        <dbReference type="ARBA" id="ARBA00022737"/>
    </source>
</evidence>
<keyword evidence="7" id="KW-0677">Repeat</keyword>
<evidence type="ECO:0008006" key="17">
    <source>
        <dbReference type="Google" id="ProtNLM"/>
    </source>
</evidence>
<dbReference type="Proteomes" id="UP001229421">
    <property type="component" value="Unassembled WGS sequence"/>
</dbReference>
<protein>
    <recommendedName>
        <fullName evidence="17">Verticillium wilt resistance-like protein</fullName>
    </recommendedName>
</protein>
<comment type="subcellular location">
    <subcellularLocation>
        <location evidence="1">Cell membrane</location>
        <topology evidence="1">Single-pass type I membrane protein</topology>
    </subcellularLocation>
</comment>
<evidence type="ECO:0000313" key="16">
    <source>
        <dbReference type="Proteomes" id="UP001229421"/>
    </source>
</evidence>
<accession>A0AAD8NE20</accession>
<dbReference type="FunFam" id="3.80.10.10:FF:000095">
    <property type="entry name" value="LRR receptor-like serine/threonine-protein kinase GSO1"/>
    <property type="match status" value="1"/>
</dbReference>
<feature type="signal peptide" evidence="12">
    <location>
        <begin position="1"/>
        <end position="29"/>
    </location>
</feature>
<evidence type="ECO:0000256" key="10">
    <source>
        <dbReference type="ARBA" id="ARBA00023180"/>
    </source>
</evidence>
<keyword evidence="16" id="KW-1185">Reference proteome</keyword>
<dbReference type="Pfam" id="PF08263">
    <property type="entry name" value="LRRNT_2"/>
    <property type="match status" value="1"/>
</dbReference>
<dbReference type="InterPro" id="IPR032675">
    <property type="entry name" value="LRR_dom_sf"/>
</dbReference>
<evidence type="ECO:0000256" key="9">
    <source>
        <dbReference type="ARBA" id="ARBA00023136"/>
    </source>
</evidence>
<dbReference type="PROSITE" id="PS51450">
    <property type="entry name" value="LRR"/>
    <property type="match status" value="1"/>
</dbReference>
<dbReference type="FunFam" id="3.80.10.10:FF:000213">
    <property type="entry name" value="Tyrosine-sulfated glycopeptide receptor 1"/>
    <property type="match status" value="1"/>
</dbReference>
<evidence type="ECO:0000259" key="14">
    <source>
        <dbReference type="Pfam" id="PF25013"/>
    </source>
</evidence>
<keyword evidence="10" id="KW-0325">Glycoprotein</keyword>
<dbReference type="InterPro" id="IPR003591">
    <property type="entry name" value="Leu-rich_rpt_typical-subtyp"/>
</dbReference>
<feature type="domain" description="Zer-1-like leucine-rich repeats region" evidence="14">
    <location>
        <begin position="98"/>
        <end position="204"/>
    </location>
</feature>
<evidence type="ECO:0000256" key="5">
    <source>
        <dbReference type="ARBA" id="ARBA00022692"/>
    </source>
</evidence>
<evidence type="ECO:0000256" key="8">
    <source>
        <dbReference type="ARBA" id="ARBA00022989"/>
    </source>
</evidence>
<comment type="similarity">
    <text evidence="2">Belongs to the RLP family.</text>
</comment>
<dbReference type="GO" id="GO:0005886">
    <property type="term" value="C:plasma membrane"/>
    <property type="evidence" value="ECO:0007669"/>
    <property type="project" value="UniProtKB-SubCell"/>
</dbReference>